<sequence length="198" mass="22431">MKDFWNNRYSDSEYVYGKQPNLFFKRALDRMTPGKLLLPAEGEGRNAVYAAKQGWDVFAFDYSEEAKQKALALASESGANIRYEVSFAEDILLPENEYDAAALIFVHLPKDVFKPFLNKVINSLKSGGILILELYSEKQLGRESGGPKSKELLFDYDELRSLLKGVNVDLFEEKKVELIEGKYHHGEAVVIRGIATKK</sequence>
<dbReference type="GO" id="GO:0008168">
    <property type="term" value="F:methyltransferase activity"/>
    <property type="evidence" value="ECO:0007669"/>
    <property type="project" value="UniProtKB-KW"/>
</dbReference>
<dbReference type="Pfam" id="PF13649">
    <property type="entry name" value="Methyltransf_25"/>
    <property type="match status" value="1"/>
</dbReference>
<dbReference type="InterPro" id="IPR029063">
    <property type="entry name" value="SAM-dependent_MTases_sf"/>
</dbReference>
<reference evidence="3 4" key="1">
    <citation type="submission" date="2017-11" db="EMBL/GenBank/DDBJ databases">
        <title>Rhodohalobacter 15182 sp. nov., isolated from a salt lake.</title>
        <authorList>
            <person name="Han S."/>
        </authorList>
    </citation>
    <scope>NUCLEOTIDE SEQUENCE [LARGE SCALE GENOMIC DNA]</scope>
    <source>
        <strain evidence="3 4">15182</strain>
    </source>
</reference>
<evidence type="ECO:0000259" key="2">
    <source>
        <dbReference type="Pfam" id="PF13649"/>
    </source>
</evidence>
<dbReference type="OrthoDB" id="9804312at2"/>
<keyword evidence="3" id="KW-0489">Methyltransferase</keyword>
<dbReference type="EMBL" id="PISP01000003">
    <property type="protein sequence ID" value="PKD43294.1"/>
    <property type="molecule type" value="Genomic_DNA"/>
</dbReference>
<evidence type="ECO:0000313" key="4">
    <source>
        <dbReference type="Proteomes" id="UP000233398"/>
    </source>
</evidence>
<dbReference type="RefSeq" id="WP_101073768.1">
    <property type="nucleotide sequence ID" value="NZ_PISP01000003.1"/>
</dbReference>
<proteinExistence type="predicted"/>
<keyword evidence="1 3" id="KW-0808">Transferase</keyword>
<dbReference type="AlphaFoldDB" id="A0A2N0VGJ8"/>
<dbReference type="PANTHER" id="PTHR43861">
    <property type="entry name" value="TRANS-ACONITATE 2-METHYLTRANSFERASE-RELATED"/>
    <property type="match status" value="1"/>
</dbReference>
<dbReference type="PANTHER" id="PTHR43861:SF3">
    <property type="entry name" value="PUTATIVE (AFU_ORTHOLOGUE AFUA_2G14390)-RELATED"/>
    <property type="match status" value="1"/>
</dbReference>
<evidence type="ECO:0000256" key="1">
    <source>
        <dbReference type="ARBA" id="ARBA00022679"/>
    </source>
</evidence>
<protein>
    <submittedName>
        <fullName evidence="3">SAM-dependent methyltransferase</fullName>
    </submittedName>
</protein>
<organism evidence="3 4">
    <name type="scientific">Rhodohalobacter barkolensis</name>
    <dbReference type="NCBI Taxonomy" id="2053187"/>
    <lineage>
        <taxon>Bacteria</taxon>
        <taxon>Pseudomonadati</taxon>
        <taxon>Balneolota</taxon>
        <taxon>Balneolia</taxon>
        <taxon>Balneolales</taxon>
        <taxon>Balneolaceae</taxon>
        <taxon>Rhodohalobacter</taxon>
    </lineage>
</organism>
<dbReference type="Proteomes" id="UP000233398">
    <property type="component" value="Unassembled WGS sequence"/>
</dbReference>
<comment type="caution">
    <text evidence="3">The sequence shown here is derived from an EMBL/GenBank/DDBJ whole genome shotgun (WGS) entry which is preliminary data.</text>
</comment>
<evidence type="ECO:0000313" key="3">
    <source>
        <dbReference type="EMBL" id="PKD43294.1"/>
    </source>
</evidence>
<dbReference type="SUPFAM" id="SSF53335">
    <property type="entry name" value="S-adenosyl-L-methionine-dependent methyltransferases"/>
    <property type="match status" value="1"/>
</dbReference>
<dbReference type="GO" id="GO:0032259">
    <property type="term" value="P:methylation"/>
    <property type="evidence" value="ECO:0007669"/>
    <property type="project" value="UniProtKB-KW"/>
</dbReference>
<dbReference type="InterPro" id="IPR041698">
    <property type="entry name" value="Methyltransf_25"/>
</dbReference>
<accession>A0A2N0VGJ8</accession>
<feature type="domain" description="Methyltransferase" evidence="2">
    <location>
        <begin position="42"/>
        <end position="128"/>
    </location>
</feature>
<keyword evidence="4" id="KW-1185">Reference proteome</keyword>
<name>A0A2N0VGJ8_9BACT</name>
<dbReference type="Gene3D" id="3.40.50.150">
    <property type="entry name" value="Vaccinia Virus protein VP39"/>
    <property type="match status" value="1"/>
</dbReference>
<gene>
    <name evidence="3" type="ORF">CWD77_11815</name>
</gene>
<dbReference type="CDD" id="cd02440">
    <property type="entry name" value="AdoMet_MTases"/>
    <property type="match status" value="1"/>
</dbReference>